<reference evidence="2" key="1">
    <citation type="submission" date="2022-11" db="UniProtKB">
        <authorList>
            <consortium name="WormBaseParasite"/>
        </authorList>
    </citation>
    <scope>IDENTIFICATION</scope>
</reference>
<evidence type="ECO:0000313" key="2">
    <source>
        <dbReference type="WBParaSite" id="jg11809.1"/>
    </source>
</evidence>
<dbReference type="PANTHER" id="PTHR31751:SF42">
    <property type="entry name" value="PROTEIN CBG10204"/>
    <property type="match status" value="1"/>
</dbReference>
<name>A0A915CRU8_9BILA</name>
<accession>A0A915CRU8</accession>
<dbReference type="AlphaFoldDB" id="A0A915CRU8"/>
<organism evidence="1 2">
    <name type="scientific">Ditylenchus dipsaci</name>
    <dbReference type="NCBI Taxonomy" id="166011"/>
    <lineage>
        <taxon>Eukaryota</taxon>
        <taxon>Metazoa</taxon>
        <taxon>Ecdysozoa</taxon>
        <taxon>Nematoda</taxon>
        <taxon>Chromadorea</taxon>
        <taxon>Rhabditida</taxon>
        <taxon>Tylenchina</taxon>
        <taxon>Tylenchomorpha</taxon>
        <taxon>Sphaerularioidea</taxon>
        <taxon>Anguinidae</taxon>
        <taxon>Anguininae</taxon>
        <taxon>Ditylenchus</taxon>
    </lineage>
</organism>
<dbReference type="Proteomes" id="UP000887574">
    <property type="component" value="Unplaced"/>
</dbReference>
<sequence>MQLAKKAQHCADGQYDSPGHCAELCSVACINNDTKMVLTVAAVHKIELESKKKCNEELRSALPRIMNHLYYCASLPKEDPQVIKENALSSLLHLCGIHEWQKNEKFEKVLCCCHPPELSSQNEVLLNPASSAYGVILNVLTSSQFLSDIVKLNGDSSTSYVESFNSIAIIYRLKRKF</sequence>
<proteinExistence type="predicted"/>
<dbReference type="WBParaSite" id="jg11809.1">
    <property type="protein sequence ID" value="jg11809.1"/>
    <property type="gene ID" value="jg11809"/>
</dbReference>
<evidence type="ECO:0000313" key="1">
    <source>
        <dbReference type="Proteomes" id="UP000887574"/>
    </source>
</evidence>
<dbReference type="PANTHER" id="PTHR31751">
    <property type="entry name" value="SI:CH211-108C17.2-RELATED-RELATED"/>
    <property type="match status" value="1"/>
</dbReference>
<keyword evidence="1" id="KW-1185">Reference proteome</keyword>
<protein>
    <submittedName>
        <fullName evidence="2">Uncharacterized protein</fullName>
    </submittedName>
</protein>